<evidence type="ECO:0000259" key="2">
    <source>
        <dbReference type="PROSITE" id="PS51746"/>
    </source>
</evidence>
<sequence>MDLPNLPQRLSVSSANGSRTSERTVSSGSPNSDFRGRISQSAKRPTKRYSDVSSDGVRVRHMARFLTGGFEPAPRRFDSEITPSELAELHALHQSFVRSAPEVVDNHQTAFATGDDNSWMICPDIPNDSEGPFEPRDFTLSPLGTRPVKLLAKAGVAVSNNKGNKPKPSGEDNSIGQDSLSVSFLGAWEAYGVFDGHGDMGHWPAQRAAQSMPKHLHDVDCAKLLRQGQVEAALRLAFQNTQADLQKMSGRENVNIQSTGSTATCVVRDPRVSELWVATVGDSRAALLVPGHGVVAETKDHRPTEEVERLRIEANGGEVRTTTYADGVVMHRIFALGKGYPGLCTTRTLGDLVSKSFGVTAEPEVVKWSYHEHREAYLLIACDGIWEFMETEQVGDFLLDVLSQGGTCDEALKMLVHCARDQWSENEGDYCDDITAILIPLYGNLPEIEVELVHDRECCTDCAVQ</sequence>
<dbReference type="Pfam" id="PF00481">
    <property type="entry name" value="PP2C"/>
    <property type="match status" value="1"/>
</dbReference>
<reference evidence="3" key="1">
    <citation type="submission" date="2021-01" db="EMBL/GenBank/DDBJ databases">
        <authorList>
            <person name="Corre E."/>
            <person name="Pelletier E."/>
            <person name="Niang G."/>
            <person name="Scheremetjew M."/>
            <person name="Finn R."/>
            <person name="Kale V."/>
            <person name="Holt S."/>
            <person name="Cochrane G."/>
            <person name="Meng A."/>
            <person name="Brown T."/>
            <person name="Cohen L."/>
        </authorList>
    </citation>
    <scope>NUCLEOTIDE SEQUENCE</scope>
</reference>
<accession>A0A7S1FCI8</accession>
<proteinExistence type="predicted"/>
<dbReference type="PANTHER" id="PTHR47992">
    <property type="entry name" value="PROTEIN PHOSPHATASE"/>
    <property type="match status" value="1"/>
</dbReference>
<dbReference type="Gene3D" id="3.60.40.10">
    <property type="entry name" value="PPM-type phosphatase domain"/>
    <property type="match status" value="1"/>
</dbReference>
<dbReference type="InterPro" id="IPR036457">
    <property type="entry name" value="PPM-type-like_dom_sf"/>
</dbReference>
<organism evidence="3">
    <name type="scientific">Noctiluca scintillans</name>
    <name type="common">Sea sparkle</name>
    <name type="synonym">Red tide dinoflagellate</name>
    <dbReference type="NCBI Taxonomy" id="2966"/>
    <lineage>
        <taxon>Eukaryota</taxon>
        <taxon>Sar</taxon>
        <taxon>Alveolata</taxon>
        <taxon>Dinophyceae</taxon>
        <taxon>Noctilucales</taxon>
        <taxon>Noctilucaceae</taxon>
        <taxon>Noctiluca</taxon>
    </lineage>
</organism>
<dbReference type="GO" id="GO:0004722">
    <property type="term" value="F:protein serine/threonine phosphatase activity"/>
    <property type="evidence" value="ECO:0007669"/>
    <property type="project" value="InterPro"/>
</dbReference>
<evidence type="ECO:0000256" key="1">
    <source>
        <dbReference type="SAM" id="MobiDB-lite"/>
    </source>
</evidence>
<feature type="region of interest" description="Disordered" evidence="1">
    <location>
        <begin position="1"/>
        <end position="54"/>
    </location>
</feature>
<dbReference type="InterPro" id="IPR015655">
    <property type="entry name" value="PP2C"/>
</dbReference>
<feature type="compositionally biased region" description="Polar residues" evidence="1">
    <location>
        <begin position="8"/>
        <end position="43"/>
    </location>
</feature>
<dbReference type="InterPro" id="IPR001932">
    <property type="entry name" value="PPM-type_phosphatase-like_dom"/>
</dbReference>
<dbReference type="SMART" id="SM00332">
    <property type="entry name" value="PP2Cc"/>
    <property type="match status" value="1"/>
</dbReference>
<feature type="domain" description="PPM-type phosphatase" evidence="2">
    <location>
        <begin position="153"/>
        <end position="441"/>
    </location>
</feature>
<evidence type="ECO:0000313" key="3">
    <source>
        <dbReference type="EMBL" id="CAD8859919.1"/>
    </source>
</evidence>
<feature type="region of interest" description="Disordered" evidence="1">
    <location>
        <begin position="157"/>
        <end position="176"/>
    </location>
</feature>
<gene>
    <name evidence="3" type="ORF">NSCI0253_LOCUS34273</name>
</gene>
<dbReference type="AlphaFoldDB" id="A0A7S1FCI8"/>
<dbReference type="PROSITE" id="PS51746">
    <property type="entry name" value="PPM_2"/>
    <property type="match status" value="1"/>
</dbReference>
<dbReference type="SUPFAM" id="SSF81606">
    <property type="entry name" value="PP2C-like"/>
    <property type="match status" value="1"/>
</dbReference>
<name>A0A7S1FCI8_NOCSC</name>
<protein>
    <recommendedName>
        <fullName evidence="2">PPM-type phosphatase domain-containing protein</fullName>
    </recommendedName>
</protein>
<dbReference type="EMBL" id="HBFQ01048012">
    <property type="protein sequence ID" value="CAD8859919.1"/>
    <property type="molecule type" value="Transcribed_RNA"/>
</dbReference>
<dbReference type="CDD" id="cd00143">
    <property type="entry name" value="PP2Cc"/>
    <property type="match status" value="1"/>
</dbReference>